<sequence length="96" mass="11325">MEKAILIYRRRREFADGAIIEGVAWSLPQAVMGSSHLYKYRLFYGYPGQRVIGYDNERGKGDHKHYYDTETPYTFTTPEQVWRDFVTDILTERGKP</sequence>
<name>A0ABY3SYC2_9GAMM</name>
<proteinExistence type="predicted"/>
<accession>A0ABY3SYC2</accession>
<dbReference type="Pfam" id="PF20126">
    <property type="entry name" value="TumE"/>
    <property type="match status" value="1"/>
</dbReference>
<gene>
    <name evidence="1" type="ORF">L2Y54_18495</name>
</gene>
<dbReference type="Proteomes" id="UP001054801">
    <property type="component" value="Chromosome"/>
</dbReference>
<keyword evidence="2" id="KW-1185">Reference proteome</keyword>
<dbReference type="RefSeq" id="WP_236498133.1">
    <property type="nucleotide sequence ID" value="NZ_CP091244.1"/>
</dbReference>
<protein>
    <submittedName>
        <fullName evidence="1">DUF6516 family protein</fullName>
    </submittedName>
</protein>
<organism evidence="1 2">
    <name type="scientific">Thiothrix winogradskyi</name>
    <dbReference type="NCBI Taxonomy" id="96472"/>
    <lineage>
        <taxon>Bacteria</taxon>
        <taxon>Pseudomonadati</taxon>
        <taxon>Pseudomonadota</taxon>
        <taxon>Gammaproteobacteria</taxon>
        <taxon>Thiotrichales</taxon>
        <taxon>Thiotrichaceae</taxon>
        <taxon>Thiothrix</taxon>
    </lineage>
</organism>
<dbReference type="EMBL" id="CP091244">
    <property type="protein sequence ID" value="UJS23907.1"/>
    <property type="molecule type" value="Genomic_DNA"/>
</dbReference>
<dbReference type="InterPro" id="IPR045397">
    <property type="entry name" value="TumE-like"/>
</dbReference>
<reference evidence="1" key="1">
    <citation type="journal article" date="2022" name="Microorganisms">
        <title>Two New Species of Filamentous Sulfur Bacteria of the Genus Thiothrix, Thiothrix winogradskyi sp. nov. and 'Candidatus Thiothrix sulfatifontis' sp. nov.</title>
        <authorList>
            <person name="Ravin N.V."/>
            <person name="Rossetti S."/>
            <person name="Beletsky A.V."/>
            <person name="Kadnikov V.V."/>
            <person name="Rudenko T.S."/>
            <person name="Smolyakov D.D."/>
            <person name="Moskvitina M.I."/>
            <person name="Gureeva M.V."/>
            <person name="Mardanov A.V."/>
            <person name="Grabovich M.Y."/>
        </authorList>
    </citation>
    <scope>NUCLEOTIDE SEQUENCE</scope>
    <source>
        <strain evidence="1">CT3</strain>
    </source>
</reference>
<evidence type="ECO:0000313" key="2">
    <source>
        <dbReference type="Proteomes" id="UP001054801"/>
    </source>
</evidence>
<evidence type="ECO:0000313" key="1">
    <source>
        <dbReference type="EMBL" id="UJS23907.1"/>
    </source>
</evidence>